<keyword evidence="3" id="KW-1185">Reference proteome</keyword>
<proteinExistence type="predicted"/>
<evidence type="ECO:0000256" key="1">
    <source>
        <dbReference type="SAM" id="Coils"/>
    </source>
</evidence>
<dbReference type="EMBL" id="CP130319">
    <property type="protein sequence ID" value="WNR45235.1"/>
    <property type="molecule type" value="Genomic_DNA"/>
</dbReference>
<protein>
    <submittedName>
        <fullName evidence="2">Uncharacterized protein</fullName>
    </submittedName>
</protein>
<sequence>MESINSKKIDKNLLDNQEQLSVIREDIRELILQRDDISNISMTIENEINKLKQMIVARQIITLIPVERCPICLGKIYIDSASSDNCSYCNNEIDTTDFERISQYKRMLEESLYEANRVKEELVQQIKESEGKKKIIEKRIDNLMGKFVKDQKALNTPMESIVNSIKNRVESLTKDEYLLETQLSFLITKEELKLQKKQLEFDIDALKEELGALEKHVIQTDGFKQDKWKSIYSDELNYIFDSKMNVSFDNEFTPVIDQVNIRNISSASLKVAARLSYITSLFHCQNVQNINHLGFILLDSPKDKDLDLDKYERFLELIERSEVGQVILTGSISDIDLYNGENVILLLNDEHKLLKELK</sequence>
<dbReference type="AlphaFoldDB" id="A0AA96LV67"/>
<keyword evidence="1" id="KW-0175">Coiled coil</keyword>
<feature type="coiled-coil region" evidence="1">
    <location>
        <begin position="101"/>
        <end position="146"/>
    </location>
</feature>
<evidence type="ECO:0000313" key="3">
    <source>
        <dbReference type="Proteomes" id="UP001304650"/>
    </source>
</evidence>
<evidence type="ECO:0000313" key="2">
    <source>
        <dbReference type="EMBL" id="WNR45235.1"/>
    </source>
</evidence>
<dbReference type="Proteomes" id="UP001304650">
    <property type="component" value="Chromosome"/>
</dbReference>
<feature type="coiled-coil region" evidence="1">
    <location>
        <begin position="189"/>
        <end position="216"/>
    </location>
</feature>
<dbReference type="RefSeq" id="WP_314801812.1">
    <property type="nucleotide sequence ID" value="NZ_CP130319.1"/>
</dbReference>
<organism evidence="2 3">
    <name type="scientific">Paenibacillus roseopurpureus</name>
    <dbReference type="NCBI Taxonomy" id="2918901"/>
    <lineage>
        <taxon>Bacteria</taxon>
        <taxon>Bacillati</taxon>
        <taxon>Bacillota</taxon>
        <taxon>Bacilli</taxon>
        <taxon>Bacillales</taxon>
        <taxon>Paenibacillaceae</taxon>
        <taxon>Paenibacillus</taxon>
    </lineage>
</organism>
<gene>
    <name evidence="2" type="ORF">MJB10_03615</name>
</gene>
<dbReference type="KEGG" id="proo:MJB10_03615"/>
<name>A0AA96LV67_9BACL</name>
<reference evidence="2" key="1">
    <citation type="submission" date="2022-02" db="EMBL/GenBank/DDBJ databases">
        <title>Paenibacillus sp. MBLB1832 Whole Genome Shotgun Sequencing.</title>
        <authorList>
            <person name="Hwang C.Y."/>
            <person name="Cho E.-S."/>
            <person name="Seo M.-J."/>
        </authorList>
    </citation>
    <scope>NUCLEOTIDE SEQUENCE</scope>
    <source>
        <strain evidence="2">MBLB1832</strain>
    </source>
</reference>
<accession>A0AA96LV67</accession>